<sequence length="157" mass="18555">MIKKPVSLDELVGEIEIDLDDTFTYIDVTTGEVITLTREEFQAAEDEQPLEDFPEWQRANIERACCILEDEQGKFADFTLRNDYNEYELMEEFIRTVEDDNINEALSAAITGNGAFRRFKDQTIEFGMDKQWYAYKEKKIKEFVIEWCVEHDIELKK</sequence>
<evidence type="ECO:0008006" key="3">
    <source>
        <dbReference type="Google" id="ProtNLM"/>
    </source>
</evidence>
<proteinExistence type="predicted"/>
<dbReference type="RefSeq" id="WP_284240437.1">
    <property type="nucleotide sequence ID" value="NZ_BSSQ01000015.1"/>
</dbReference>
<keyword evidence="2" id="KW-1185">Reference proteome</keyword>
<dbReference type="InterPro" id="IPR005361">
    <property type="entry name" value="UPF0158"/>
</dbReference>
<evidence type="ECO:0000313" key="1">
    <source>
        <dbReference type="EMBL" id="GLX69652.1"/>
    </source>
</evidence>
<protein>
    <recommendedName>
        <fullName evidence="3">DUF1642 domain-containing protein</fullName>
    </recommendedName>
</protein>
<dbReference type="Pfam" id="PF03682">
    <property type="entry name" value="UPF0158"/>
    <property type="match status" value="1"/>
</dbReference>
<reference evidence="1 2" key="1">
    <citation type="submission" date="2023-03" db="EMBL/GenBank/DDBJ databases">
        <title>Draft genome sequence of the bacteria which degrade cell wall of Tricholomamatutake.</title>
        <authorList>
            <person name="Konishi Y."/>
            <person name="Fukuta Y."/>
            <person name="Shirasaka N."/>
        </authorList>
    </citation>
    <scope>NUCLEOTIDE SEQUENCE [LARGE SCALE GENOMIC DNA]</scope>
    <source>
        <strain evidence="2">mu1</strain>
    </source>
</reference>
<organism evidence="1 2">
    <name type="scientific">Paenibacillus glycanilyticus</name>
    <dbReference type="NCBI Taxonomy" id="126569"/>
    <lineage>
        <taxon>Bacteria</taxon>
        <taxon>Bacillati</taxon>
        <taxon>Bacillota</taxon>
        <taxon>Bacilli</taxon>
        <taxon>Bacillales</taxon>
        <taxon>Paenibacillaceae</taxon>
        <taxon>Paenibacillus</taxon>
    </lineage>
</organism>
<evidence type="ECO:0000313" key="2">
    <source>
        <dbReference type="Proteomes" id="UP001157114"/>
    </source>
</evidence>
<accession>A0ABQ6GKT9</accession>
<comment type="caution">
    <text evidence="1">The sequence shown here is derived from an EMBL/GenBank/DDBJ whole genome shotgun (WGS) entry which is preliminary data.</text>
</comment>
<name>A0ABQ6GKT9_9BACL</name>
<dbReference type="Proteomes" id="UP001157114">
    <property type="component" value="Unassembled WGS sequence"/>
</dbReference>
<dbReference type="EMBL" id="BSSQ01000015">
    <property type="protein sequence ID" value="GLX69652.1"/>
    <property type="molecule type" value="Genomic_DNA"/>
</dbReference>
<gene>
    <name evidence="1" type="ORF">MU1_39970</name>
</gene>